<dbReference type="Gene3D" id="1.50.10.10">
    <property type="match status" value="1"/>
</dbReference>
<dbReference type="OrthoDB" id="9769991at2"/>
<feature type="domain" description="Glycosyl hydrolase 94 catalytic" evidence="3">
    <location>
        <begin position="703"/>
        <end position="954"/>
    </location>
</feature>
<dbReference type="Proteomes" id="UP000321723">
    <property type="component" value="Unassembled WGS sequence"/>
</dbReference>
<dbReference type="Proteomes" id="UP000564629">
    <property type="component" value="Unassembled WGS sequence"/>
</dbReference>
<reference evidence="6 8" key="1">
    <citation type="submission" date="2019-07" db="EMBL/GenBank/DDBJ databases">
        <title>Whole genome shotgun sequence of Cellulomonas hominis NBRC 16055.</title>
        <authorList>
            <person name="Hosoyama A."/>
            <person name="Uohara A."/>
            <person name="Ohji S."/>
            <person name="Ichikawa N."/>
        </authorList>
    </citation>
    <scope>NUCLEOTIDE SEQUENCE [LARGE SCALE GENOMIC DNA]</scope>
    <source>
        <strain evidence="6 8">NBRC 16055</strain>
    </source>
</reference>
<protein>
    <submittedName>
        <fullName evidence="7">Cellobiose phosphorylase</fullName>
    </submittedName>
</protein>
<dbReference type="InterPro" id="IPR048771">
    <property type="entry name" value="SOGP_2nd"/>
</dbReference>
<evidence type="ECO:0000313" key="7">
    <source>
        <dbReference type="EMBL" id="MBB5472553.1"/>
    </source>
</evidence>
<gene>
    <name evidence="6" type="ORF">CHO01_17410</name>
    <name evidence="7" type="ORF">HNR08_001289</name>
</gene>
<sequence length="1124" mass="119183">MTTRTPARPQPATTTLDAPGGLEIALTRAGDVRTVRVPGGLLVNQYVPGPHDAAVGGLHLRRHGADGTVAAVPLTGSRSEARHVAGDGWARWDGAGLGARWTVHLVLDPATTAWVWRVDLAAESVPDGATYDVAVLQDLSLSPEAAAQSSEPYVSQYVAHRLADDPRFGRVVLSRQTMTSAPALPLAAALLVEGAVAAGTDAFDLHSPRARAGLTPAFLTGEPWPDRVRQHEAATAALLSARTDLAAPWTLHAVTGFWPDRRGDMTAALADLPALADALVARAASVAATTAPAGVARDERSLLATAPLLSGAPLSDDDLLALADGARYPERDAAGALLSYFAADGAHVVRGEKDLLLDRPHGHVLLCGDALAPDRPVLSTTVFAHGVVGSHTVLGNTSFDRFASVHRNHLNLLRSNGVRVLVRRDGRWRMLGQPSAFVLDVGEARWLYRWADAEVEVRTVAAGDRAALLTEVRATADVDLLVTTDVELGERDWTASPAGTGAVAFRAGAGTAVAAHHDALTYVLAASPGAVLAGDGALFADGDDRGTSVVTVRADATRLLRVVVTADLAHGAEAGPDAAVVVAGGLDRAAHAARHRATLAALTRDVRIDAGSRLAELEVLLPWWAHDARVHFLVPHGLEQYSGAAWGTRDVCQGPFELLVAAGRFAGARDVLLRVLSRQSVDGTFPQWFMFDDYAEVLQEHAHGDVVVWPLFALGQYLQATGDLGVLDEVVPFRDGDPAPVTAHLAALLEHQRTHRVPGTALPAYGEGDWDDTLQPARPEMREHMTSTWTSALLAQALGLAAEQLREAPGADARDLADRAAAMADEVLADIRRLLLPDGVAAGFATVEDGVVTPVIHPRDTTTGLSYRLIPLTRTVIAGAVDPEQAARHERLVREHLHFPDGVRLTNRPARFADGEVESFLRAEQAAFFGREVGLMYVHAHVRWVEALAALGRAAVGEELLRLSPVGMRERVPSALPRQRTCYTSSSDATFPDRYAAAAGFDGLRTGDVPTADGWRVYSSGPGIYIRQVLHGLLGLEERADSLVVAPTLAPEDDGLEVSVVLGGRPRRVRYHVDPAAPAVELRVDGARVTTGVRPRPYRTAGAVLPLALLGDAAVLDVRTPAGS</sequence>
<dbReference type="SUPFAM" id="SSF48208">
    <property type="entry name" value="Six-hairpin glycosidases"/>
    <property type="match status" value="1"/>
</dbReference>
<evidence type="ECO:0000259" key="4">
    <source>
        <dbReference type="Pfam" id="PF21250"/>
    </source>
</evidence>
<keyword evidence="8" id="KW-1185">Reference proteome</keyword>
<proteinExistence type="predicted"/>
<dbReference type="RefSeq" id="WP_146836631.1">
    <property type="nucleotide sequence ID" value="NZ_BJVQ01000020.1"/>
</dbReference>
<dbReference type="InterPro" id="IPR012341">
    <property type="entry name" value="6hp_glycosidase-like_sf"/>
</dbReference>
<evidence type="ECO:0000259" key="3">
    <source>
        <dbReference type="Pfam" id="PF17167"/>
    </source>
</evidence>
<dbReference type="InterPro" id="IPR053831">
    <property type="entry name" value="SOGP_N"/>
</dbReference>
<comment type="caution">
    <text evidence="6">The sequence shown here is derived from an EMBL/GenBank/DDBJ whole genome shotgun (WGS) entry which is preliminary data.</text>
</comment>
<dbReference type="Pfam" id="PF17167">
    <property type="entry name" value="Glyco_hydro_94"/>
    <property type="match status" value="1"/>
</dbReference>
<dbReference type="PANTHER" id="PTHR37469:SF2">
    <property type="entry name" value="CELLOBIONIC ACID PHOSPHORYLASE"/>
    <property type="match status" value="1"/>
</dbReference>
<evidence type="ECO:0000259" key="5">
    <source>
        <dbReference type="Pfam" id="PF21958"/>
    </source>
</evidence>
<feature type="domain" description="Glycoside phosphorylase super sandwich" evidence="4">
    <location>
        <begin position="330"/>
        <end position="562"/>
    </location>
</feature>
<accession>A0A511FBM5</accession>
<dbReference type="InterPro" id="IPR008928">
    <property type="entry name" value="6-hairpin_glycosidase_sf"/>
</dbReference>
<evidence type="ECO:0000313" key="6">
    <source>
        <dbReference type="EMBL" id="GEL46625.1"/>
    </source>
</evidence>
<dbReference type="AlphaFoldDB" id="A0A511FBM5"/>
<dbReference type="EMBL" id="BJVQ01000020">
    <property type="protein sequence ID" value="GEL46625.1"/>
    <property type="molecule type" value="Genomic_DNA"/>
</dbReference>
<dbReference type="GO" id="GO:0005975">
    <property type="term" value="P:carbohydrate metabolic process"/>
    <property type="evidence" value="ECO:0007669"/>
    <property type="project" value="InterPro"/>
</dbReference>
<evidence type="ECO:0000313" key="9">
    <source>
        <dbReference type="Proteomes" id="UP000564629"/>
    </source>
</evidence>
<evidence type="ECO:0000313" key="8">
    <source>
        <dbReference type="Proteomes" id="UP000321723"/>
    </source>
</evidence>
<dbReference type="InterPro" id="IPR052047">
    <property type="entry name" value="GH94_Enzymes"/>
</dbReference>
<dbReference type="PANTHER" id="PTHR37469">
    <property type="entry name" value="CELLOBIONIC ACID PHOSPHORYLASE-RELATED"/>
    <property type="match status" value="1"/>
</dbReference>
<dbReference type="Pfam" id="PF21250">
    <property type="entry name" value="SOGP_2nd"/>
    <property type="match status" value="1"/>
</dbReference>
<dbReference type="EMBL" id="JACHDN010000001">
    <property type="protein sequence ID" value="MBB5472553.1"/>
    <property type="molecule type" value="Genomic_DNA"/>
</dbReference>
<dbReference type="GO" id="GO:0016757">
    <property type="term" value="F:glycosyltransferase activity"/>
    <property type="evidence" value="ECO:0007669"/>
    <property type="project" value="UniProtKB-KW"/>
</dbReference>
<feature type="domain" description="SOGP N-terminal" evidence="5">
    <location>
        <begin position="27"/>
        <end position="246"/>
    </location>
</feature>
<dbReference type="InterPro" id="IPR033432">
    <property type="entry name" value="GH94_catalytic"/>
</dbReference>
<keyword evidence="2" id="KW-0808">Transferase</keyword>
<evidence type="ECO:0000256" key="2">
    <source>
        <dbReference type="ARBA" id="ARBA00022679"/>
    </source>
</evidence>
<reference evidence="7 9" key="2">
    <citation type="submission" date="2020-08" db="EMBL/GenBank/DDBJ databases">
        <title>Sequencing the genomes of 1000 actinobacteria strains.</title>
        <authorList>
            <person name="Klenk H.-P."/>
        </authorList>
    </citation>
    <scope>NUCLEOTIDE SEQUENCE [LARGE SCALE GENOMIC DNA]</scope>
    <source>
        <strain evidence="7 9">DSM 9581</strain>
    </source>
</reference>
<evidence type="ECO:0000256" key="1">
    <source>
        <dbReference type="ARBA" id="ARBA00022676"/>
    </source>
</evidence>
<organism evidence="6 8">
    <name type="scientific">Cellulomonas hominis</name>
    <dbReference type="NCBI Taxonomy" id="156981"/>
    <lineage>
        <taxon>Bacteria</taxon>
        <taxon>Bacillati</taxon>
        <taxon>Actinomycetota</taxon>
        <taxon>Actinomycetes</taxon>
        <taxon>Micrococcales</taxon>
        <taxon>Cellulomonadaceae</taxon>
        <taxon>Cellulomonas</taxon>
    </lineage>
</organism>
<dbReference type="Pfam" id="PF21958">
    <property type="entry name" value="SOGP_N"/>
    <property type="match status" value="1"/>
</dbReference>
<keyword evidence="1" id="KW-0328">Glycosyltransferase</keyword>
<name>A0A511FBM5_9CELL</name>